<dbReference type="PANTHER" id="PTHR46580">
    <property type="entry name" value="SENSOR KINASE-RELATED"/>
    <property type="match status" value="1"/>
</dbReference>
<feature type="non-terminal residue" evidence="2">
    <location>
        <position position="1"/>
    </location>
</feature>
<protein>
    <recommendedName>
        <fullName evidence="4">VCBS repeat-containing protein</fullName>
    </recommendedName>
</protein>
<reference evidence="2" key="1">
    <citation type="submission" date="2021-02" db="EMBL/GenBank/DDBJ databases">
        <authorList>
            <person name="Nowell W R."/>
        </authorList>
    </citation>
    <scope>NUCLEOTIDE SEQUENCE</scope>
</reference>
<comment type="caution">
    <text evidence="2">The sequence shown here is derived from an EMBL/GenBank/DDBJ whole genome shotgun (WGS) entry which is preliminary data.</text>
</comment>
<dbReference type="Proteomes" id="UP000681720">
    <property type="component" value="Unassembled WGS sequence"/>
</dbReference>
<dbReference type="Pfam" id="PF13517">
    <property type="entry name" value="FG-GAP_3"/>
    <property type="match status" value="1"/>
</dbReference>
<dbReference type="Gene3D" id="2.30.30.100">
    <property type="match status" value="1"/>
</dbReference>
<proteinExistence type="predicted"/>
<dbReference type="EMBL" id="CAJOBJ010014752">
    <property type="protein sequence ID" value="CAF4178128.1"/>
    <property type="molecule type" value="Genomic_DNA"/>
</dbReference>
<organism evidence="2 3">
    <name type="scientific">Rotaria magnacalcarata</name>
    <dbReference type="NCBI Taxonomy" id="392030"/>
    <lineage>
        <taxon>Eukaryota</taxon>
        <taxon>Metazoa</taxon>
        <taxon>Spiralia</taxon>
        <taxon>Gnathifera</taxon>
        <taxon>Rotifera</taxon>
        <taxon>Eurotatoria</taxon>
        <taxon>Bdelloidea</taxon>
        <taxon>Philodinida</taxon>
        <taxon>Philodinidae</taxon>
        <taxon>Rotaria</taxon>
    </lineage>
</organism>
<dbReference type="AlphaFoldDB" id="A0A8S2RPB5"/>
<evidence type="ECO:0000256" key="1">
    <source>
        <dbReference type="ARBA" id="ARBA00022729"/>
    </source>
</evidence>
<dbReference type="SUPFAM" id="SSF69318">
    <property type="entry name" value="Integrin alpha N-terminal domain"/>
    <property type="match status" value="1"/>
</dbReference>
<sequence>LNTGNGAFSAQTIYSTGIAPDGVVAADVNGDGKPDIIVANYLSNNVGVLLNIGSGTFTAQTTYSAGAGPSCVAVADVNGDNKPDIIVGNYDSNNLGVLLAYC</sequence>
<gene>
    <name evidence="2" type="ORF">GIL414_LOCUS20668</name>
</gene>
<evidence type="ECO:0000313" key="3">
    <source>
        <dbReference type="Proteomes" id="UP000681720"/>
    </source>
</evidence>
<name>A0A8S2RPB5_9BILA</name>
<evidence type="ECO:0000313" key="2">
    <source>
        <dbReference type="EMBL" id="CAF4178128.1"/>
    </source>
</evidence>
<dbReference type="InterPro" id="IPR013517">
    <property type="entry name" value="FG-GAP"/>
</dbReference>
<keyword evidence="1" id="KW-0732">Signal</keyword>
<accession>A0A8S2RPB5</accession>
<evidence type="ECO:0008006" key="4">
    <source>
        <dbReference type="Google" id="ProtNLM"/>
    </source>
</evidence>
<dbReference type="InterPro" id="IPR028994">
    <property type="entry name" value="Integrin_alpha_N"/>
</dbReference>